<evidence type="ECO:0000259" key="1">
    <source>
        <dbReference type="Pfam" id="PF20266"/>
    </source>
</evidence>
<dbReference type="AlphaFoldDB" id="A0A9D4H7A0"/>
<dbReference type="Gene3D" id="1.10.1410.40">
    <property type="match status" value="1"/>
</dbReference>
<sequence length="119" mass="14096">MIRKELLGQLVDNRLSTFHMKTALLFTIKRFPENIWRHDNLVQCVVLCLNTLRRFLKRRYCPHYTIASVNLFDNKLEVFEMDWLGTTISTMIKSKVGCVFALQIDKFGQRFLDKLRGIN</sequence>
<feature type="domain" description="Mab-21-like HhH/H2TH-like" evidence="1">
    <location>
        <begin position="13"/>
        <end position="74"/>
    </location>
</feature>
<dbReference type="Proteomes" id="UP000828390">
    <property type="component" value="Unassembled WGS sequence"/>
</dbReference>
<comment type="caution">
    <text evidence="2">The sequence shown here is derived from an EMBL/GenBank/DDBJ whole genome shotgun (WGS) entry which is preliminary data.</text>
</comment>
<dbReference type="InterPro" id="IPR046906">
    <property type="entry name" value="Mab-21_HhH/H2TH-like"/>
</dbReference>
<dbReference type="Pfam" id="PF20266">
    <property type="entry name" value="Mab-21_C"/>
    <property type="match status" value="1"/>
</dbReference>
<organism evidence="2 3">
    <name type="scientific">Dreissena polymorpha</name>
    <name type="common">Zebra mussel</name>
    <name type="synonym">Mytilus polymorpha</name>
    <dbReference type="NCBI Taxonomy" id="45954"/>
    <lineage>
        <taxon>Eukaryota</taxon>
        <taxon>Metazoa</taxon>
        <taxon>Spiralia</taxon>
        <taxon>Lophotrochozoa</taxon>
        <taxon>Mollusca</taxon>
        <taxon>Bivalvia</taxon>
        <taxon>Autobranchia</taxon>
        <taxon>Heteroconchia</taxon>
        <taxon>Euheterodonta</taxon>
        <taxon>Imparidentia</taxon>
        <taxon>Neoheterodontei</taxon>
        <taxon>Myida</taxon>
        <taxon>Dreissenoidea</taxon>
        <taxon>Dreissenidae</taxon>
        <taxon>Dreissena</taxon>
    </lineage>
</organism>
<reference evidence="2" key="1">
    <citation type="journal article" date="2019" name="bioRxiv">
        <title>The Genome of the Zebra Mussel, Dreissena polymorpha: A Resource for Invasive Species Research.</title>
        <authorList>
            <person name="McCartney M.A."/>
            <person name="Auch B."/>
            <person name="Kono T."/>
            <person name="Mallez S."/>
            <person name="Zhang Y."/>
            <person name="Obille A."/>
            <person name="Becker A."/>
            <person name="Abrahante J.E."/>
            <person name="Garbe J."/>
            <person name="Badalamenti J.P."/>
            <person name="Herman A."/>
            <person name="Mangelson H."/>
            <person name="Liachko I."/>
            <person name="Sullivan S."/>
            <person name="Sone E.D."/>
            <person name="Koren S."/>
            <person name="Silverstein K.A.T."/>
            <person name="Beckman K.B."/>
            <person name="Gohl D.M."/>
        </authorList>
    </citation>
    <scope>NUCLEOTIDE SEQUENCE</scope>
    <source>
        <strain evidence="2">Duluth1</strain>
        <tissue evidence="2">Whole animal</tissue>
    </source>
</reference>
<accession>A0A9D4H7A0</accession>
<reference evidence="2" key="2">
    <citation type="submission" date="2020-11" db="EMBL/GenBank/DDBJ databases">
        <authorList>
            <person name="McCartney M.A."/>
            <person name="Auch B."/>
            <person name="Kono T."/>
            <person name="Mallez S."/>
            <person name="Becker A."/>
            <person name="Gohl D.M."/>
            <person name="Silverstein K.A.T."/>
            <person name="Koren S."/>
            <person name="Bechman K.B."/>
            <person name="Herman A."/>
            <person name="Abrahante J.E."/>
            <person name="Garbe J."/>
        </authorList>
    </citation>
    <scope>NUCLEOTIDE SEQUENCE</scope>
    <source>
        <strain evidence="2">Duluth1</strain>
        <tissue evidence="2">Whole animal</tissue>
    </source>
</reference>
<proteinExistence type="predicted"/>
<dbReference type="PANTHER" id="PTHR10656">
    <property type="entry name" value="CELL FATE DETERMINING PROTEIN MAB21-RELATED"/>
    <property type="match status" value="1"/>
</dbReference>
<dbReference type="EMBL" id="JAIWYP010000004">
    <property type="protein sequence ID" value="KAH3829780.1"/>
    <property type="molecule type" value="Genomic_DNA"/>
</dbReference>
<protein>
    <recommendedName>
        <fullName evidence="1">Mab-21-like HhH/H2TH-like domain-containing protein</fullName>
    </recommendedName>
</protein>
<keyword evidence="3" id="KW-1185">Reference proteome</keyword>
<dbReference type="PANTHER" id="PTHR10656:SF69">
    <property type="entry name" value="MAB-21-LIKE HHH_H2TH-LIKE DOMAIN-CONTAINING PROTEIN"/>
    <property type="match status" value="1"/>
</dbReference>
<name>A0A9D4H7A0_DREPO</name>
<evidence type="ECO:0000313" key="2">
    <source>
        <dbReference type="EMBL" id="KAH3829780.1"/>
    </source>
</evidence>
<evidence type="ECO:0000313" key="3">
    <source>
        <dbReference type="Proteomes" id="UP000828390"/>
    </source>
</evidence>
<gene>
    <name evidence="2" type="ORF">DPMN_103008</name>
</gene>